<dbReference type="OMA" id="MNWAFVI"/>
<dbReference type="AlphaFoldDB" id="G0VKW1"/>
<dbReference type="InterPro" id="IPR052413">
    <property type="entry name" value="SUR7_domain"/>
</dbReference>
<protein>
    <submittedName>
        <fullName evidence="3">Uncharacterized protein</fullName>
    </submittedName>
</protein>
<gene>
    <name evidence="3" type="primary">NCAS0J01700</name>
    <name evidence="3" type="ordered locus">NCAS_0J01700</name>
</gene>
<dbReference type="PANTHER" id="PTHR28019:SF2">
    <property type="entry name" value="CELL MEMBRANE PROTEIN YLR413W-RELATED"/>
    <property type="match status" value="1"/>
</dbReference>
<feature type="chain" id="PRO_5003411183" evidence="2">
    <location>
        <begin position="22"/>
        <end position="269"/>
    </location>
</feature>
<dbReference type="GO" id="GO:0031505">
    <property type="term" value="P:fungal-type cell wall organization"/>
    <property type="evidence" value="ECO:0007669"/>
    <property type="project" value="EnsemblFungi"/>
</dbReference>
<dbReference type="Proteomes" id="UP000001640">
    <property type="component" value="Chromosome 10"/>
</dbReference>
<dbReference type="GeneID" id="96905846"/>
<keyword evidence="2" id="KW-0732">Signal</keyword>
<accession>G0VKW1</accession>
<dbReference type="PROSITE" id="PS51257">
    <property type="entry name" value="PROKAR_LIPOPROTEIN"/>
    <property type="match status" value="1"/>
</dbReference>
<dbReference type="PANTHER" id="PTHR28019">
    <property type="entry name" value="CELL MEMBRANE PROTEIN YLR413W-RELATED"/>
    <property type="match status" value="1"/>
</dbReference>
<dbReference type="RefSeq" id="XP_003678487.1">
    <property type="nucleotide sequence ID" value="XM_003678439.1"/>
</dbReference>
<dbReference type="FunCoup" id="G0VKW1">
    <property type="interactions" value="91"/>
</dbReference>
<feature type="transmembrane region" description="Helical" evidence="1">
    <location>
        <begin position="225"/>
        <end position="244"/>
    </location>
</feature>
<dbReference type="HOGENOM" id="CLU_1147965_0_0_1"/>
<dbReference type="InParanoid" id="G0VKW1"/>
<keyword evidence="4" id="KW-1185">Reference proteome</keyword>
<dbReference type="EMBL" id="HE576761">
    <property type="protein sequence ID" value="CCC72149.1"/>
    <property type="molecule type" value="Genomic_DNA"/>
</dbReference>
<evidence type="ECO:0000256" key="2">
    <source>
        <dbReference type="SAM" id="SignalP"/>
    </source>
</evidence>
<dbReference type="Pfam" id="PF06687">
    <property type="entry name" value="SUR7"/>
    <property type="match status" value="1"/>
</dbReference>
<dbReference type="InterPro" id="IPR009571">
    <property type="entry name" value="SUR7/Rim9-like_fungi"/>
</dbReference>
<organism evidence="3 4">
    <name type="scientific">Naumovozyma castellii</name>
    <name type="common">Yeast</name>
    <name type="synonym">Saccharomyces castellii</name>
    <dbReference type="NCBI Taxonomy" id="27288"/>
    <lineage>
        <taxon>Eukaryota</taxon>
        <taxon>Fungi</taxon>
        <taxon>Dikarya</taxon>
        <taxon>Ascomycota</taxon>
        <taxon>Saccharomycotina</taxon>
        <taxon>Saccharomycetes</taxon>
        <taxon>Saccharomycetales</taxon>
        <taxon>Saccharomycetaceae</taxon>
        <taxon>Naumovozyma</taxon>
    </lineage>
</organism>
<dbReference type="eggNOG" id="ENOG502S4UA">
    <property type="taxonomic scope" value="Eukaryota"/>
</dbReference>
<reference key="2">
    <citation type="submission" date="2011-08" db="EMBL/GenBank/DDBJ databases">
        <title>Genome sequence of Naumovozyma castellii.</title>
        <authorList>
            <person name="Gordon J.L."/>
            <person name="Armisen D."/>
            <person name="Proux-Wera E."/>
            <person name="OhEigeartaigh S.S."/>
            <person name="Byrne K.P."/>
            <person name="Wolfe K.H."/>
        </authorList>
    </citation>
    <scope>NUCLEOTIDE SEQUENCE</scope>
    <source>
        <strain>Type strain:CBS 4309</strain>
    </source>
</reference>
<reference evidence="3 4" key="1">
    <citation type="journal article" date="2011" name="Proc. Natl. Acad. Sci. U.S.A.">
        <title>Evolutionary erosion of yeast sex chromosomes by mating-type switching accidents.</title>
        <authorList>
            <person name="Gordon J.L."/>
            <person name="Armisen D."/>
            <person name="Proux-Wera E."/>
            <person name="Oheigeartaigh S.S."/>
            <person name="Byrne K.P."/>
            <person name="Wolfe K.H."/>
        </authorList>
    </citation>
    <scope>NUCLEOTIDE SEQUENCE [LARGE SCALE GENOMIC DNA]</scope>
    <source>
        <strain evidence="4">ATCC 76901 / BCRC 22586 / CBS 4309 / NBRC 1992 / NRRL Y-12630</strain>
    </source>
</reference>
<dbReference type="KEGG" id="ncs:NCAS_0J01700"/>
<evidence type="ECO:0000313" key="4">
    <source>
        <dbReference type="Proteomes" id="UP000001640"/>
    </source>
</evidence>
<keyword evidence="1" id="KW-0812">Transmembrane</keyword>
<evidence type="ECO:0000256" key="1">
    <source>
        <dbReference type="SAM" id="Phobius"/>
    </source>
</evidence>
<dbReference type="GO" id="GO:0051285">
    <property type="term" value="C:cell cortex of cell tip"/>
    <property type="evidence" value="ECO:0007669"/>
    <property type="project" value="TreeGrafter"/>
</dbReference>
<feature type="transmembrane region" description="Helical" evidence="1">
    <location>
        <begin position="147"/>
        <end position="167"/>
    </location>
</feature>
<name>G0VKW1_NAUCA</name>
<keyword evidence="1" id="KW-1133">Transmembrane helix</keyword>
<proteinExistence type="predicted"/>
<keyword evidence="1" id="KW-0472">Membrane</keyword>
<dbReference type="OrthoDB" id="4480814at2759"/>
<feature type="signal peptide" evidence="2">
    <location>
        <begin position="1"/>
        <end position="21"/>
    </location>
</feature>
<evidence type="ECO:0000313" key="3">
    <source>
        <dbReference type="EMBL" id="CCC72149.1"/>
    </source>
</evidence>
<dbReference type="GO" id="GO:0005886">
    <property type="term" value="C:plasma membrane"/>
    <property type="evidence" value="ECO:0007669"/>
    <property type="project" value="EnsemblFungi"/>
</dbReference>
<feature type="transmembrane region" description="Helical" evidence="1">
    <location>
        <begin position="179"/>
        <end position="205"/>
    </location>
</feature>
<sequence>MSNFFKLFFTALLSFSALILAIVACAGSTKNYHPLNDIFIAQLDLTGLQLSSILPSSVASSAISSVTSAVPSYINLGLWSYCTLDSSKKVVSCTSPKGIQKFNLNSLIYDNIEDNQVLSLLDSISSLVLPSNLQDKMTYYNDLVKCMFITILIGIVVTFLNLVVNLIRWVLHLRLLNWIGIFFSLIGFLSLLISVGTGMGTYIYISHLLKDDYDQYGISLSLGRNYLGILWGSVAAALLNLLLWQTVRYDYGRTKYVYATNPIDEKPLL</sequence>